<gene>
    <name evidence="1" type="ORF">GCM10010862_45280</name>
</gene>
<organism evidence="1 2">
    <name type="scientific">Devosia nitrariae</name>
    <dbReference type="NCBI Taxonomy" id="2071872"/>
    <lineage>
        <taxon>Bacteria</taxon>
        <taxon>Pseudomonadati</taxon>
        <taxon>Pseudomonadota</taxon>
        <taxon>Alphaproteobacteria</taxon>
        <taxon>Hyphomicrobiales</taxon>
        <taxon>Devosiaceae</taxon>
        <taxon>Devosia</taxon>
    </lineage>
</organism>
<dbReference type="RefSeq" id="WP_284342659.1">
    <property type="nucleotide sequence ID" value="NZ_BSNS01000023.1"/>
</dbReference>
<comment type="caution">
    <text evidence="1">The sequence shown here is derived from an EMBL/GenBank/DDBJ whole genome shotgun (WGS) entry which is preliminary data.</text>
</comment>
<reference evidence="2" key="1">
    <citation type="journal article" date="2019" name="Int. J. Syst. Evol. Microbiol.">
        <title>The Global Catalogue of Microorganisms (GCM) 10K type strain sequencing project: providing services to taxonomists for standard genome sequencing and annotation.</title>
        <authorList>
            <consortium name="The Broad Institute Genomics Platform"/>
            <consortium name="The Broad Institute Genome Sequencing Center for Infectious Disease"/>
            <person name="Wu L."/>
            <person name="Ma J."/>
        </authorList>
    </citation>
    <scope>NUCLEOTIDE SEQUENCE [LARGE SCALE GENOMIC DNA]</scope>
    <source>
        <strain evidence="2">NBRC 112416</strain>
    </source>
</reference>
<evidence type="ECO:0000313" key="2">
    <source>
        <dbReference type="Proteomes" id="UP001156691"/>
    </source>
</evidence>
<dbReference type="Proteomes" id="UP001156691">
    <property type="component" value="Unassembled WGS sequence"/>
</dbReference>
<keyword evidence="2" id="KW-1185">Reference proteome</keyword>
<proteinExistence type="predicted"/>
<sequence>MKLLLAVDIADRVNRAAEAAETIDFDAEADALIARHPEAHISHNEVVAVLIEEIQAFSGDEESKDEPVRA</sequence>
<dbReference type="EMBL" id="BSNS01000023">
    <property type="protein sequence ID" value="GLQ57269.1"/>
    <property type="molecule type" value="Genomic_DNA"/>
</dbReference>
<name>A0ABQ5WBZ0_9HYPH</name>
<evidence type="ECO:0000313" key="1">
    <source>
        <dbReference type="EMBL" id="GLQ57269.1"/>
    </source>
</evidence>
<protein>
    <submittedName>
        <fullName evidence="1">Uncharacterized protein</fullName>
    </submittedName>
</protein>
<accession>A0ABQ5WBZ0</accession>